<evidence type="ECO:0000313" key="4">
    <source>
        <dbReference type="Proteomes" id="UP001488805"/>
    </source>
</evidence>
<dbReference type="AlphaFoldDB" id="A0AAW1G5S0"/>
<gene>
    <name evidence="3" type="ORF">VZT92_000100</name>
</gene>
<comment type="caution">
    <text evidence="3">The sequence shown here is derived from an EMBL/GenBank/DDBJ whole genome shotgun (WGS) entry which is preliminary data.</text>
</comment>
<dbReference type="Pfam" id="PF00059">
    <property type="entry name" value="Lectin_C"/>
    <property type="match status" value="2"/>
</dbReference>
<accession>A0AAW1G5S0</accession>
<evidence type="ECO:0000259" key="2">
    <source>
        <dbReference type="PROSITE" id="PS50041"/>
    </source>
</evidence>
<dbReference type="Proteomes" id="UP001488805">
    <property type="component" value="Unassembled WGS sequence"/>
</dbReference>
<feature type="domain" description="C-type lectin" evidence="2">
    <location>
        <begin position="258"/>
        <end position="381"/>
    </location>
</feature>
<dbReference type="CDD" id="cd00037">
    <property type="entry name" value="CLECT"/>
    <property type="match status" value="1"/>
</dbReference>
<evidence type="ECO:0000256" key="1">
    <source>
        <dbReference type="SAM" id="SignalP"/>
    </source>
</evidence>
<dbReference type="SMART" id="SM00034">
    <property type="entry name" value="CLECT"/>
    <property type="match status" value="3"/>
</dbReference>
<name>A0AAW1G5S0_ZOAVI</name>
<dbReference type="PROSITE" id="PS50041">
    <property type="entry name" value="C_TYPE_LECTIN_2"/>
    <property type="match status" value="3"/>
</dbReference>
<dbReference type="Gene3D" id="3.10.100.10">
    <property type="entry name" value="Mannose-Binding Protein A, subunit A"/>
    <property type="match status" value="3"/>
</dbReference>
<dbReference type="InterPro" id="IPR016186">
    <property type="entry name" value="C-type_lectin-like/link_sf"/>
</dbReference>
<dbReference type="PANTHER" id="PTHR45784">
    <property type="entry name" value="C-TYPE LECTIN DOMAIN FAMILY 20 MEMBER A-RELATED"/>
    <property type="match status" value="1"/>
</dbReference>
<sequence length="384" mass="44159">MAMKSCFLLLLLCGAVCGLGSVVVKEYFDRHGSSWHKHGHYTWLEAQSFCRSSPHYTDLATIFEASDEDQINRHFYHAWVGLYRTTWYYWKKSKLRWKWAWTNGDIEWNRWADNEPDDSNDCAAVAYSQGPDFNWNRRYYTADCEERAFFFCEKSGSGGDEFMFLPESKTWAEARQYCQSQSADLASLQRSGDVDSAVVEQDFPVWTGLHRKGGTWKWSSGLSEYRNWAPQEPSNRGNCVSISSRNKTMSMQNCNHRFPVVCFRTNLVLVKENKTWEEALEHCRALGSSAQNGLRYELVSVQPGPDHEYVTTKVKEADTEEVWAGLRFLAGNWLWMNGATLSFPDLPLCPPVRQHCGALSKNATDGLLLADCSEERNFLCYSTY</sequence>
<dbReference type="EMBL" id="JBCEZU010000001">
    <property type="protein sequence ID" value="KAK9542221.1"/>
    <property type="molecule type" value="Genomic_DNA"/>
</dbReference>
<feature type="domain" description="C-type lectin" evidence="2">
    <location>
        <begin position="157"/>
        <end position="263"/>
    </location>
</feature>
<protein>
    <recommendedName>
        <fullName evidence="2">C-type lectin domain-containing protein</fullName>
    </recommendedName>
</protein>
<organism evidence="3 4">
    <name type="scientific">Zoarces viviparus</name>
    <name type="common">Viviparous eelpout</name>
    <name type="synonym">Blennius viviparus</name>
    <dbReference type="NCBI Taxonomy" id="48416"/>
    <lineage>
        <taxon>Eukaryota</taxon>
        <taxon>Metazoa</taxon>
        <taxon>Chordata</taxon>
        <taxon>Craniata</taxon>
        <taxon>Vertebrata</taxon>
        <taxon>Euteleostomi</taxon>
        <taxon>Actinopterygii</taxon>
        <taxon>Neopterygii</taxon>
        <taxon>Teleostei</taxon>
        <taxon>Neoteleostei</taxon>
        <taxon>Acanthomorphata</taxon>
        <taxon>Eupercaria</taxon>
        <taxon>Perciformes</taxon>
        <taxon>Cottioidei</taxon>
        <taxon>Zoarcales</taxon>
        <taxon>Zoarcidae</taxon>
        <taxon>Zoarcinae</taxon>
        <taxon>Zoarces</taxon>
    </lineage>
</organism>
<feature type="signal peptide" evidence="1">
    <location>
        <begin position="1"/>
        <end position="18"/>
    </location>
</feature>
<proteinExistence type="predicted"/>
<feature type="domain" description="C-type lectin" evidence="2">
    <location>
        <begin position="42"/>
        <end position="153"/>
    </location>
</feature>
<evidence type="ECO:0000313" key="3">
    <source>
        <dbReference type="EMBL" id="KAK9542221.1"/>
    </source>
</evidence>
<dbReference type="SUPFAM" id="SSF56436">
    <property type="entry name" value="C-type lectin-like"/>
    <property type="match status" value="3"/>
</dbReference>
<keyword evidence="4" id="KW-1185">Reference proteome</keyword>
<feature type="chain" id="PRO_5043878334" description="C-type lectin domain-containing protein" evidence="1">
    <location>
        <begin position="19"/>
        <end position="384"/>
    </location>
</feature>
<dbReference type="InterPro" id="IPR001304">
    <property type="entry name" value="C-type_lectin-like"/>
</dbReference>
<dbReference type="PANTHER" id="PTHR45784:SF3">
    <property type="entry name" value="C-TYPE LECTIN DOMAIN FAMILY 4 MEMBER K-LIKE-RELATED"/>
    <property type="match status" value="1"/>
</dbReference>
<keyword evidence="1" id="KW-0732">Signal</keyword>
<dbReference type="InterPro" id="IPR016187">
    <property type="entry name" value="CTDL_fold"/>
</dbReference>
<reference evidence="3 4" key="1">
    <citation type="journal article" date="2024" name="Genome Biol. Evol.">
        <title>Chromosome-level genome assembly of the viviparous eelpout Zoarces viviparus.</title>
        <authorList>
            <person name="Fuhrmann N."/>
            <person name="Brasseur M.V."/>
            <person name="Bakowski C.E."/>
            <person name="Podsiadlowski L."/>
            <person name="Prost S."/>
            <person name="Krehenwinkel H."/>
            <person name="Mayer C."/>
        </authorList>
    </citation>
    <scope>NUCLEOTIDE SEQUENCE [LARGE SCALE GENOMIC DNA]</scope>
    <source>
        <strain evidence="3">NO-MEL_2022_Ind0_liver</strain>
    </source>
</reference>